<dbReference type="EMBL" id="JAODUP010001961">
    <property type="protein sequence ID" value="KAK2139181.1"/>
    <property type="molecule type" value="Genomic_DNA"/>
</dbReference>
<comment type="caution">
    <text evidence="3">The sequence shown here is derived from an EMBL/GenBank/DDBJ whole genome shotgun (WGS) entry which is preliminary data.</text>
</comment>
<dbReference type="SUPFAM" id="SSF52200">
    <property type="entry name" value="Toll/Interleukin receptor TIR domain"/>
    <property type="match status" value="1"/>
</dbReference>
<accession>A0AAD9MPQ4</accession>
<evidence type="ECO:0000313" key="3">
    <source>
        <dbReference type="EMBL" id="KAK2139181.1"/>
    </source>
</evidence>
<reference evidence="3" key="1">
    <citation type="journal article" date="2023" name="Mol. Biol. Evol.">
        <title>Third-Generation Sequencing Reveals the Adaptive Role of the Epigenome in Three Deep-Sea Polychaetes.</title>
        <authorList>
            <person name="Perez M."/>
            <person name="Aroh O."/>
            <person name="Sun Y."/>
            <person name="Lan Y."/>
            <person name="Juniper S.K."/>
            <person name="Young C.R."/>
            <person name="Angers B."/>
            <person name="Qian P.Y."/>
        </authorList>
    </citation>
    <scope>NUCLEOTIDE SEQUENCE</scope>
    <source>
        <strain evidence="3">P08H-3</strain>
    </source>
</reference>
<gene>
    <name evidence="3" type="ORF">LSH36_1967g00021</name>
</gene>
<evidence type="ECO:0000313" key="4">
    <source>
        <dbReference type="Proteomes" id="UP001208570"/>
    </source>
</evidence>
<keyword evidence="4" id="KW-1185">Reference proteome</keyword>
<dbReference type="PANTHER" id="PTHR46270:SF2">
    <property type="entry name" value="TIR DOMAIN-CONTAINING PROTEIN"/>
    <property type="match status" value="1"/>
</dbReference>
<evidence type="ECO:0000259" key="2">
    <source>
        <dbReference type="Pfam" id="PF13676"/>
    </source>
</evidence>
<evidence type="ECO:0000256" key="1">
    <source>
        <dbReference type="SAM" id="MobiDB-lite"/>
    </source>
</evidence>
<dbReference type="Pfam" id="PF13676">
    <property type="entry name" value="TIR_2"/>
    <property type="match status" value="1"/>
</dbReference>
<feature type="region of interest" description="Disordered" evidence="1">
    <location>
        <begin position="1"/>
        <end position="48"/>
    </location>
</feature>
<dbReference type="Gene3D" id="3.40.50.10140">
    <property type="entry name" value="Toll/interleukin-1 receptor homology (TIR) domain"/>
    <property type="match status" value="1"/>
</dbReference>
<dbReference type="InterPro" id="IPR011989">
    <property type="entry name" value="ARM-like"/>
</dbReference>
<dbReference type="Gene3D" id="1.25.10.10">
    <property type="entry name" value="Leucine-rich Repeat Variant"/>
    <property type="match status" value="1"/>
</dbReference>
<dbReference type="AlphaFoldDB" id="A0AAD9MPQ4"/>
<dbReference type="GO" id="GO:0007165">
    <property type="term" value="P:signal transduction"/>
    <property type="evidence" value="ECO:0007669"/>
    <property type="project" value="InterPro"/>
</dbReference>
<dbReference type="PANTHER" id="PTHR46270">
    <property type="entry name" value="ARMADILLO-TYPE FOLD-RELATED"/>
    <property type="match status" value="1"/>
</dbReference>
<dbReference type="InterPro" id="IPR000157">
    <property type="entry name" value="TIR_dom"/>
</dbReference>
<feature type="domain" description="TIR" evidence="2">
    <location>
        <begin position="391"/>
        <end position="458"/>
    </location>
</feature>
<dbReference type="Proteomes" id="UP001208570">
    <property type="component" value="Unassembled WGS sequence"/>
</dbReference>
<dbReference type="SUPFAM" id="SSF48371">
    <property type="entry name" value="ARM repeat"/>
    <property type="match status" value="1"/>
</dbReference>
<dbReference type="InterPro" id="IPR035897">
    <property type="entry name" value="Toll_tir_struct_dom_sf"/>
</dbReference>
<feature type="compositionally biased region" description="Basic and acidic residues" evidence="1">
    <location>
        <begin position="37"/>
        <end position="48"/>
    </location>
</feature>
<organism evidence="3 4">
    <name type="scientific">Paralvinella palmiformis</name>
    <dbReference type="NCBI Taxonomy" id="53620"/>
    <lineage>
        <taxon>Eukaryota</taxon>
        <taxon>Metazoa</taxon>
        <taxon>Spiralia</taxon>
        <taxon>Lophotrochozoa</taxon>
        <taxon>Annelida</taxon>
        <taxon>Polychaeta</taxon>
        <taxon>Sedentaria</taxon>
        <taxon>Canalipalpata</taxon>
        <taxon>Terebellida</taxon>
        <taxon>Terebelliformia</taxon>
        <taxon>Alvinellidae</taxon>
        <taxon>Paralvinella</taxon>
    </lineage>
</organism>
<feature type="non-terminal residue" evidence="3">
    <location>
        <position position="1"/>
    </location>
</feature>
<protein>
    <recommendedName>
        <fullName evidence="2">TIR domain-containing protein</fullName>
    </recommendedName>
</protein>
<dbReference type="InterPro" id="IPR016024">
    <property type="entry name" value="ARM-type_fold"/>
</dbReference>
<proteinExistence type="predicted"/>
<sequence>MRTGGRYASAADTCLPHGNGHTSDKMKITSVPSAEADQPHSVEEKKEKKDISEILKDVQTYIEELDHTEDFCSERCHTILKTISKFYWGYNEKRKDIGDKLAELRYPSQLVKMLRIYNREGVFKHDNVWFPTYYCLNIIWNFTDVSSELCKELVLNGIVEIVGSNISHEPYLENQTSQNVGFLLKSSLSILHNLTKSTRELPEFEKAFDRAKVKETLLINFLTSENAFFKCVATMIMTSIITEEENKMLEDTGAIPFIVSNLKSAIHTGLKRRSRGFSTIELVDCLSHMAVNDKNKDTIVEEGALAEFVNMMEYSDPDENAVAARTVWVLSFKKDIREKIKAEKGLLEALNKLKDSQDKNTRTSAEGALWTINEKQYERKDDVGVTSKKHVFISYDWGNQSMVKRINRQLKEAGYRTWVDFEQMSGSTLEAMSEAVENAAVVLICLSERYKQSPNCRTGMN</sequence>
<name>A0AAD9MPQ4_9ANNE</name>